<dbReference type="SUPFAM" id="SSF52540">
    <property type="entry name" value="P-loop containing nucleoside triphosphate hydrolases"/>
    <property type="match status" value="1"/>
</dbReference>
<keyword evidence="18" id="KW-1185">Reference proteome</keyword>
<keyword evidence="8" id="KW-0413">Isomerase</keyword>
<reference evidence="17 19" key="2">
    <citation type="submission" date="2020-07" db="EMBL/GenBank/DDBJ databases">
        <title>Sequencing the genomes of 1000 actinobacteria strains.</title>
        <authorList>
            <person name="Klenk H.-P."/>
        </authorList>
    </citation>
    <scope>NUCLEOTIDE SEQUENCE [LARGE SCALE GENOMIC DNA]</scope>
    <source>
        <strain evidence="17 19">DSM 10309</strain>
    </source>
</reference>
<organism evidence="17 19">
    <name type="scientific">Frigoribacterium faeni</name>
    <dbReference type="NCBI Taxonomy" id="145483"/>
    <lineage>
        <taxon>Bacteria</taxon>
        <taxon>Bacillati</taxon>
        <taxon>Actinomycetota</taxon>
        <taxon>Actinomycetes</taxon>
        <taxon>Micrococcales</taxon>
        <taxon>Microbacteriaceae</taxon>
        <taxon>Frigoribacterium</taxon>
    </lineage>
</organism>
<dbReference type="Pfam" id="PF00271">
    <property type="entry name" value="Helicase_C"/>
    <property type="match status" value="1"/>
</dbReference>
<sequence length="582" mass="62580">MSTARTAPATRTPRTTRADAATTDRITRAAADLFGWDDLHPAQLEAIEAVVAGRDTLGVMPTGFGKSAIYQVAGAVLDGPTVVVSPLIALQADQVAGLVGRPDAPPAVAINSGHTDAENDEGWDRLAAGDVTYVFLAPEQLARDETVERLRAADVALVVVDEAHCVSSWGHDFRPDYLHLGEIVERLGRPPVLALTATGSGPVRDEIVERLRLRDPLVLSRGFDRPNLSLEVVRHEDADEKFRAVVEQVAGSTTPGIVYVATRKATEAYAEAIAERCPDRTVVGYHGGQRSAERGELHERFHAGEVDVVVATSAFGMGIDKPDVRFVVHADVPDSLDAYYQEIGRAGRDGEPATATLHYRPEDLSLRSFFASGLPGRADLRDVFTALSAAGRAVTRREVADQLALGSRSVSRLIDLLLEAGALTESADGFEPVAGLDAVAAARSAREVAQTRERVERSRIDMMRTYAEAAGCRRRFLLGYFGEDSPERCGACDLCAAVERDEEARSGAEEARSGAEEAQATDAAPPAFETDTRVVHPTWGEGTVMGTDDDRMTVFFESEGYKVLAVADVVERGLLAPVDEPR</sequence>
<dbReference type="Pfam" id="PF16124">
    <property type="entry name" value="RecQ_Zn_bind"/>
    <property type="match status" value="1"/>
</dbReference>
<dbReference type="PROSITE" id="PS00690">
    <property type="entry name" value="DEAH_ATP_HELICASE"/>
    <property type="match status" value="1"/>
</dbReference>
<dbReference type="InterPro" id="IPR027417">
    <property type="entry name" value="P-loop_NTPase"/>
</dbReference>
<evidence type="ECO:0000256" key="9">
    <source>
        <dbReference type="ARBA" id="ARBA00034617"/>
    </source>
</evidence>
<dbReference type="InterPro" id="IPR011545">
    <property type="entry name" value="DEAD/DEAH_box_helicase_dom"/>
</dbReference>
<comment type="caution">
    <text evidence="17">The sequence shown here is derived from an EMBL/GenBank/DDBJ whole genome shotgun (WGS) entry which is preliminary data.</text>
</comment>
<evidence type="ECO:0000313" key="16">
    <source>
        <dbReference type="EMBL" id="GEK84269.1"/>
    </source>
</evidence>
<evidence type="ECO:0000256" key="12">
    <source>
        <dbReference type="ARBA" id="ARBA00044550"/>
    </source>
</evidence>
<dbReference type="SMART" id="SM00490">
    <property type="entry name" value="HELICc"/>
    <property type="match status" value="1"/>
</dbReference>
<feature type="compositionally biased region" description="Basic and acidic residues" evidence="13">
    <location>
        <begin position="506"/>
        <end position="515"/>
    </location>
</feature>
<evidence type="ECO:0000313" key="18">
    <source>
        <dbReference type="Proteomes" id="UP000321154"/>
    </source>
</evidence>
<evidence type="ECO:0000313" key="19">
    <source>
        <dbReference type="Proteomes" id="UP000522688"/>
    </source>
</evidence>
<dbReference type="SMART" id="SM00487">
    <property type="entry name" value="DEXDc"/>
    <property type="match status" value="1"/>
</dbReference>
<name>A0A7W3PJX5_9MICO</name>
<dbReference type="GO" id="GO:0009378">
    <property type="term" value="F:four-way junction helicase activity"/>
    <property type="evidence" value="ECO:0007669"/>
    <property type="project" value="TreeGrafter"/>
</dbReference>
<feature type="domain" description="Helicase C-terminal" evidence="15">
    <location>
        <begin position="237"/>
        <end position="391"/>
    </location>
</feature>
<comment type="catalytic activity">
    <reaction evidence="9">
        <text>Couples ATP hydrolysis with the unwinding of duplex DNA by translocating in the 3'-5' direction.</text>
        <dbReference type="EC" id="5.6.2.4"/>
    </reaction>
</comment>
<proteinExistence type="inferred from homology"/>
<comment type="similarity">
    <text evidence="1">Belongs to the helicase family. RecQ subfamily.</text>
</comment>
<dbReference type="GO" id="GO:0016787">
    <property type="term" value="F:hydrolase activity"/>
    <property type="evidence" value="ECO:0007669"/>
    <property type="project" value="UniProtKB-KW"/>
</dbReference>
<dbReference type="PANTHER" id="PTHR13710:SF105">
    <property type="entry name" value="ATP-DEPENDENT DNA HELICASE Q1"/>
    <property type="match status" value="1"/>
</dbReference>
<dbReference type="NCBIfam" id="TIGR00614">
    <property type="entry name" value="recQ_fam"/>
    <property type="match status" value="1"/>
</dbReference>
<evidence type="ECO:0000256" key="4">
    <source>
        <dbReference type="ARBA" id="ARBA00022801"/>
    </source>
</evidence>
<dbReference type="GO" id="GO:0046872">
    <property type="term" value="F:metal ion binding"/>
    <property type="evidence" value="ECO:0007669"/>
    <property type="project" value="UniProtKB-KW"/>
</dbReference>
<dbReference type="GO" id="GO:0006310">
    <property type="term" value="P:DNA recombination"/>
    <property type="evidence" value="ECO:0007669"/>
    <property type="project" value="InterPro"/>
</dbReference>
<dbReference type="RefSeq" id="WP_146856600.1">
    <property type="nucleotide sequence ID" value="NZ_BAAAHR010000004.1"/>
</dbReference>
<dbReference type="PANTHER" id="PTHR13710">
    <property type="entry name" value="DNA HELICASE RECQ FAMILY MEMBER"/>
    <property type="match status" value="1"/>
</dbReference>
<dbReference type="InterPro" id="IPR032284">
    <property type="entry name" value="RecQ_Zn-bd"/>
</dbReference>
<dbReference type="GO" id="GO:0030894">
    <property type="term" value="C:replisome"/>
    <property type="evidence" value="ECO:0007669"/>
    <property type="project" value="TreeGrafter"/>
</dbReference>
<dbReference type="EC" id="5.6.2.4" evidence="10"/>
<feature type="region of interest" description="Disordered" evidence="13">
    <location>
        <begin position="1"/>
        <end position="21"/>
    </location>
</feature>
<dbReference type="PROSITE" id="PS51194">
    <property type="entry name" value="HELICASE_CTER"/>
    <property type="match status" value="1"/>
</dbReference>
<keyword evidence="2" id="KW-0479">Metal-binding</keyword>
<dbReference type="GO" id="GO:0003677">
    <property type="term" value="F:DNA binding"/>
    <property type="evidence" value="ECO:0007669"/>
    <property type="project" value="UniProtKB-KW"/>
</dbReference>
<dbReference type="InterPro" id="IPR014001">
    <property type="entry name" value="Helicase_ATP-bd"/>
</dbReference>
<dbReference type="AlphaFoldDB" id="A0A7W3PJX5"/>
<gene>
    <name evidence="16" type="primary">recQ</name>
    <name evidence="17" type="ORF">FB463_002801</name>
    <name evidence="16" type="ORF">FFA01_25780</name>
</gene>
<dbReference type="OrthoDB" id="9760034at2"/>
<keyword evidence="3" id="KW-0547">Nucleotide-binding</keyword>
<dbReference type="InterPro" id="IPR036388">
    <property type="entry name" value="WH-like_DNA-bd_sf"/>
</dbReference>
<evidence type="ECO:0000256" key="8">
    <source>
        <dbReference type="ARBA" id="ARBA00023235"/>
    </source>
</evidence>
<evidence type="ECO:0000256" key="7">
    <source>
        <dbReference type="ARBA" id="ARBA00023125"/>
    </source>
</evidence>
<dbReference type="CDD" id="cd17920">
    <property type="entry name" value="DEXHc_RecQ"/>
    <property type="match status" value="1"/>
</dbReference>
<evidence type="ECO:0000259" key="15">
    <source>
        <dbReference type="PROSITE" id="PS51194"/>
    </source>
</evidence>
<evidence type="ECO:0000256" key="3">
    <source>
        <dbReference type="ARBA" id="ARBA00022741"/>
    </source>
</evidence>
<evidence type="ECO:0000256" key="13">
    <source>
        <dbReference type="SAM" id="MobiDB-lite"/>
    </source>
</evidence>
<evidence type="ECO:0000256" key="1">
    <source>
        <dbReference type="ARBA" id="ARBA00005446"/>
    </source>
</evidence>
<dbReference type="Gene3D" id="3.40.50.300">
    <property type="entry name" value="P-loop containing nucleotide triphosphate hydrolases"/>
    <property type="match status" value="2"/>
</dbReference>
<dbReference type="InterPro" id="IPR004589">
    <property type="entry name" value="DNA_helicase_ATP-dep_RecQ"/>
</dbReference>
<evidence type="ECO:0000259" key="14">
    <source>
        <dbReference type="PROSITE" id="PS51192"/>
    </source>
</evidence>
<feature type="region of interest" description="Disordered" evidence="13">
    <location>
        <begin position="506"/>
        <end position="534"/>
    </location>
</feature>
<keyword evidence="4 17" id="KW-0378">Hydrolase</keyword>
<dbReference type="Proteomes" id="UP000321154">
    <property type="component" value="Unassembled WGS sequence"/>
</dbReference>
<accession>A0A7W3PJX5</accession>
<keyword evidence="5 17" id="KW-0347">Helicase</keyword>
<dbReference type="Gene3D" id="1.10.10.10">
    <property type="entry name" value="Winged helix-like DNA-binding domain superfamily/Winged helix DNA-binding domain"/>
    <property type="match status" value="1"/>
</dbReference>
<evidence type="ECO:0000256" key="6">
    <source>
        <dbReference type="ARBA" id="ARBA00022840"/>
    </source>
</evidence>
<dbReference type="GO" id="GO:0043590">
    <property type="term" value="C:bacterial nucleoid"/>
    <property type="evidence" value="ECO:0007669"/>
    <property type="project" value="TreeGrafter"/>
</dbReference>
<dbReference type="Pfam" id="PF00270">
    <property type="entry name" value="DEAD"/>
    <property type="match status" value="1"/>
</dbReference>
<dbReference type="GO" id="GO:0006281">
    <property type="term" value="P:DNA repair"/>
    <property type="evidence" value="ECO:0007669"/>
    <property type="project" value="TreeGrafter"/>
</dbReference>
<dbReference type="InterPro" id="IPR002464">
    <property type="entry name" value="DNA/RNA_helicase_DEAH_CS"/>
</dbReference>
<evidence type="ECO:0000256" key="11">
    <source>
        <dbReference type="ARBA" id="ARBA00044535"/>
    </source>
</evidence>
<dbReference type="GO" id="GO:0043138">
    <property type="term" value="F:3'-5' DNA helicase activity"/>
    <property type="evidence" value="ECO:0007669"/>
    <property type="project" value="UniProtKB-EC"/>
</dbReference>
<dbReference type="EMBL" id="BJUV01000032">
    <property type="protein sequence ID" value="GEK84269.1"/>
    <property type="molecule type" value="Genomic_DNA"/>
</dbReference>
<evidence type="ECO:0000256" key="5">
    <source>
        <dbReference type="ARBA" id="ARBA00022806"/>
    </source>
</evidence>
<keyword evidence="7" id="KW-0238">DNA-binding</keyword>
<dbReference type="EMBL" id="JACGWW010000005">
    <property type="protein sequence ID" value="MBA8814528.1"/>
    <property type="molecule type" value="Genomic_DNA"/>
</dbReference>
<dbReference type="GO" id="GO:0005524">
    <property type="term" value="F:ATP binding"/>
    <property type="evidence" value="ECO:0007669"/>
    <property type="project" value="UniProtKB-KW"/>
</dbReference>
<evidence type="ECO:0000256" key="10">
    <source>
        <dbReference type="ARBA" id="ARBA00034808"/>
    </source>
</evidence>
<dbReference type="GO" id="GO:0005737">
    <property type="term" value="C:cytoplasm"/>
    <property type="evidence" value="ECO:0007669"/>
    <property type="project" value="TreeGrafter"/>
</dbReference>
<keyword evidence="6" id="KW-0067">ATP-binding</keyword>
<feature type="domain" description="Helicase ATP-binding" evidence="14">
    <location>
        <begin position="47"/>
        <end position="217"/>
    </location>
</feature>
<evidence type="ECO:0000256" key="2">
    <source>
        <dbReference type="ARBA" id="ARBA00022723"/>
    </source>
</evidence>
<dbReference type="InterPro" id="IPR001650">
    <property type="entry name" value="Helicase_C-like"/>
</dbReference>
<reference evidence="16 18" key="1">
    <citation type="submission" date="2019-07" db="EMBL/GenBank/DDBJ databases">
        <title>Whole genome shotgun sequence of Frigoribacterium faeni NBRC 103066.</title>
        <authorList>
            <person name="Hosoyama A."/>
            <person name="Uohara A."/>
            <person name="Ohji S."/>
            <person name="Ichikawa N."/>
        </authorList>
    </citation>
    <scope>NUCLEOTIDE SEQUENCE [LARGE SCALE GENOMIC DNA]</scope>
    <source>
        <strain evidence="16 18">NBRC 103066</strain>
    </source>
</reference>
<dbReference type="PROSITE" id="PS51192">
    <property type="entry name" value="HELICASE_ATP_BIND_1"/>
    <property type="match status" value="1"/>
</dbReference>
<protein>
    <recommendedName>
        <fullName evidence="11">ATP-dependent DNA helicase RecQ</fullName>
        <ecNumber evidence="10">5.6.2.4</ecNumber>
    </recommendedName>
    <alternativeName>
        <fullName evidence="12">DNA 3'-5' helicase RecQ</fullName>
    </alternativeName>
</protein>
<evidence type="ECO:0000313" key="17">
    <source>
        <dbReference type="EMBL" id="MBA8814528.1"/>
    </source>
</evidence>
<dbReference type="Proteomes" id="UP000522688">
    <property type="component" value="Unassembled WGS sequence"/>
</dbReference>